<dbReference type="InterPro" id="IPR021596">
    <property type="entry name" value="DUF3219"/>
</dbReference>
<dbReference type="AlphaFoldDB" id="A0A6G1X5L9"/>
<dbReference type="OrthoDB" id="2920197at2"/>
<evidence type="ECO:0000313" key="2">
    <source>
        <dbReference type="Proteomes" id="UP000480185"/>
    </source>
</evidence>
<name>A0A6G1X5L9_9BACI</name>
<protein>
    <submittedName>
        <fullName evidence="1">DUF3219 family protein</fullName>
    </submittedName>
</protein>
<dbReference type="SUPFAM" id="SSF159173">
    <property type="entry name" value="YkvR-like"/>
    <property type="match status" value="1"/>
</dbReference>
<keyword evidence="2" id="KW-1185">Reference proteome</keyword>
<dbReference type="InterPro" id="IPR023105">
    <property type="entry name" value="YkvR-like_sf"/>
</dbReference>
<dbReference type="RefSeq" id="WP_153728031.1">
    <property type="nucleotide sequence ID" value="NZ_WJNH01000003.1"/>
</dbReference>
<reference evidence="1 2" key="1">
    <citation type="submission" date="2019-11" db="EMBL/GenBank/DDBJ databases">
        <authorList>
            <person name="Li J."/>
        </authorList>
    </citation>
    <scope>NUCLEOTIDE SEQUENCE [LARGE SCALE GENOMIC DNA]</scope>
    <source>
        <strain evidence="1 2">J4</strain>
    </source>
</reference>
<dbReference type="Proteomes" id="UP000480185">
    <property type="component" value="Unassembled WGS sequence"/>
</dbReference>
<sequence length="97" mass="11286">MGHEIILNDRSFNAETLHIETISPKGKSLHMVKFRFKVMSEEYHEITTLLYTNDFRVSIPEENIAFQGTIHNYSTSITNLYEEGAVGDFYLELIEKQ</sequence>
<proteinExistence type="predicted"/>
<dbReference type="EMBL" id="WJNH01000003">
    <property type="protein sequence ID" value="MRG86118.1"/>
    <property type="molecule type" value="Genomic_DNA"/>
</dbReference>
<gene>
    <name evidence="1" type="ORF">GH754_07245</name>
</gene>
<organism evidence="1 2">
    <name type="scientific">Salinibacillus xinjiangensis</name>
    <dbReference type="NCBI Taxonomy" id="1229268"/>
    <lineage>
        <taxon>Bacteria</taxon>
        <taxon>Bacillati</taxon>
        <taxon>Bacillota</taxon>
        <taxon>Bacilli</taxon>
        <taxon>Bacillales</taxon>
        <taxon>Bacillaceae</taxon>
        <taxon>Salinibacillus</taxon>
    </lineage>
</organism>
<evidence type="ECO:0000313" key="1">
    <source>
        <dbReference type="EMBL" id="MRG86118.1"/>
    </source>
</evidence>
<dbReference type="Gene3D" id="2.40.30.80">
    <property type="entry name" value="YkvR-like"/>
    <property type="match status" value="1"/>
</dbReference>
<accession>A0A6G1X5L9</accession>
<dbReference type="Pfam" id="PF11514">
    <property type="entry name" value="DUF3219"/>
    <property type="match status" value="1"/>
</dbReference>
<comment type="caution">
    <text evidence="1">The sequence shown here is derived from an EMBL/GenBank/DDBJ whole genome shotgun (WGS) entry which is preliminary data.</text>
</comment>